<sequence length="243" mass="26599">MGQSVPGRKPVLVPDVSQRNIEIAYSFTGAELLLFGAILYPGGRLPDDTKPTDVVIVVKGPVQSILMREKEQIAGIWINAARLSYRSAPSFYAIASSRPIQKLVDERTQAIYELGLDSLQLSPASSAPPAEQDRFARGLVDLKRRSGLYYEAPGAVEITDGVLYRARISIPARVPVGRFTAETFLIRDGRVLAAATRDIDIRKSGFERFVARAADNHSILYGLIAVGLSVLFGWSAGWVARRL</sequence>
<evidence type="ECO:0000256" key="1">
    <source>
        <dbReference type="SAM" id="Phobius"/>
    </source>
</evidence>
<proteinExistence type="predicted"/>
<evidence type="ECO:0000313" key="2">
    <source>
        <dbReference type="EMBL" id="MEN2786402.1"/>
    </source>
</evidence>
<protein>
    <submittedName>
        <fullName evidence="2">TIGR02186 family protein</fullName>
    </submittedName>
</protein>
<feature type="transmembrane region" description="Helical" evidence="1">
    <location>
        <begin position="219"/>
        <end position="240"/>
    </location>
</feature>
<dbReference type="RefSeq" id="WP_345864313.1">
    <property type="nucleotide sequence ID" value="NZ_JBDIMF010000002.1"/>
</dbReference>
<name>A0ABU9XRD7_9SPHN</name>
<keyword evidence="1" id="KW-0812">Transmembrane</keyword>
<keyword evidence="1" id="KW-0472">Membrane</keyword>
<dbReference type="InterPro" id="IPR019088">
    <property type="entry name" value="CHP02186-rel_TM"/>
</dbReference>
<reference evidence="2 3" key="1">
    <citation type="submission" date="2024-05" db="EMBL/GenBank/DDBJ databases">
        <authorList>
            <person name="Liu Q."/>
            <person name="Xin Y.-H."/>
        </authorList>
    </citation>
    <scope>NUCLEOTIDE SEQUENCE [LARGE SCALE GENOMIC DNA]</scope>
    <source>
        <strain evidence="2 3">CGMCC 1.15349</strain>
    </source>
</reference>
<keyword evidence="3" id="KW-1185">Reference proteome</keyword>
<gene>
    <name evidence="2" type="ORF">ABC969_08220</name>
</gene>
<evidence type="ECO:0000313" key="3">
    <source>
        <dbReference type="Proteomes" id="UP001404104"/>
    </source>
</evidence>
<dbReference type="EMBL" id="JBDIMF010000002">
    <property type="protein sequence ID" value="MEN2786402.1"/>
    <property type="molecule type" value="Genomic_DNA"/>
</dbReference>
<dbReference type="Proteomes" id="UP001404104">
    <property type="component" value="Unassembled WGS sequence"/>
</dbReference>
<organism evidence="2 3">
    <name type="scientific">Sphingomonas qilianensis</name>
    <dbReference type="NCBI Taxonomy" id="1736690"/>
    <lineage>
        <taxon>Bacteria</taxon>
        <taxon>Pseudomonadati</taxon>
        <taxon>Pseudomonadota</taxon>
        <taxon>Alphaproteobacteria</taxon>
        <taxon>Sphingomonadales</taxon>
        <taxon>Sphingomonadaceae</taxon>
        <taxon>Sphingomonas</taxon>
    </lineage>
</organism>
<keyword evidence="1" id="KW-1133">Transmembrane helix</keyword>
<comment type="caution">
    <text evidence="2">The sequence shown here is derived from an EMBL/GenBank/DDBJ whole genome shotgun (WGS) entry which is preliminary data.</text>
</comment>
<accession>A0ABU9XRD7</accession>
<dbReference type="Pfam" id="PF09608">
    <property type="entry name" value="Alph_Pro_TM"/>
    <property type="match status" value="1"/>
</dbReference>